<organism evidence="2 3">
    <name type="scientific">Thioalkalivibrio sulfidiphilus (strain HL-EbGR7)</name>
    <dbReference type="NCBI Taxonomy" id="396588"/>
    <lineage>
        <taxon>Bacteria</taxon>
        <taxon>Pseudomonadati</taxon>
        <taxon>Pseudomonadota</taxon>
        <taxon>Gammaproteobacteria</taxon>
        <taxon>Chromatiales</taxon>
        <taxon>Ectothiorhodospiraceae</taxon>
        <taxon>Thioalkalivibrio</taxon>
    </lineage>
</organism>
<dbReference type="InterPro" id="IPR023155">
    <property type="entry name" value="Cyt_c-552/4"/>
</dbReference>
<proteinExistence type="predicted"/>
<dbReference type="KEGG" id="tgr:Tgr7_0069"/>
<keyword evidence="3" id="KW-1185">Reference proteome</keyword>
<dbReference type="eggNOG" id="COG2010">
    <property type="taxonomic scope" value="Bacteria"/>
</dbReference>
<reference evidence="2 3" key="1">
    <citation type="journal article" date="2011" name="Stand. Genomic Sci.">
        <title>Complete genome sequence of 'Thioalkalivibrio sulfidophilus' HL-EbGr7.</title>
        <authorList>
            <person name="Muyzer G."/>
            <person name="Sorokin D.Y."/>
            <person name="Mavromatis K."/>
            <person name="Lapidus A."/>
            <person name="Clum A."/>
            <person name="Ivanova N."/>
            <person name="Pati A."/>
            <person name="d'Haeseleer P."/>
            <person name="Woyke T."/>
            <person name="Kyrpides N.C."/>
        </authorList>
    </citation>
    <scope>NUCLEOTIDE SEQUENCE [LARGE SCALE GENOMIC DNA]</scope>
    <source>
        <strain evidence="2 3">HL-EbGR7</strain>
    </source>
</reference>
<protein>
    <recommendedName>
        <fullName evidence="1">Cytochrome c-552/4 domain-containing protein</fullName>
    </recommendedName>
</protein>
<accession>B8GTB3</accession>
<evidence type="ECO:0000313" key="3">
    <source>
        <dbReference type="Proteomes" id="UP000002383"/>
    </source>
</evidence>
<dbReference type="STRING" id="396588.Tgr7_0069"/>
<dbReference type="Gene3D" id="1.10.1130.10">
    <property type="entry name" value="Flavocytochrome C3, Chain A"/>
    <property type="match status" value="1"/>
</dbReference>
<evidence type="ECO:0000259" key="1">
    <source>
        <dbReference type="Pfam" id="PF13435"/>
    </source>
</evidence>
<dbReference type="RefSeq" id="WP_012636662.1">
    <property type="nucleotide sequence ID" value="NC_011901.1"/>
</dbReference>
<dbReference type="AlphaFoldDB" id="B8GTB3"/>
<evidence type="ECO:0000313" key="2">
    <source>
        <dbReference type="EMBL" id="ACL71173.1"/>
    </source>
</evidence>
<dbReference type="Pfam" id="PF13435">
    <property type="entry name" value="Cytochrome_C554"/>
    <property type="match status" value="1"/>
</dbReference>
<name>B8GTB3_THISH</name>
<dbReference type="InterPro" id="IPR036280">
    <property type="entry name" value="Multihaem_cyt_sf"/>
</dbReference>
<dbReference type="OrthoDB" id="9814800at2"/>
<dbReference type="Proteomes" id="UP000002383">
    <property type="component" value="Chromosome"/>
</dbReference>
<gene>
    <name evidence="2" type="ordered locus">Tgr7_0069</name>
</gene>
<dbReference type="EMBL" id="CP001339">
    <property type="protein sequence ID" value="ACL71173.1"/>
    <property type="molecule type" value="Genomic_DNA"/>
</dbReference>
<dbReference type="SUPFAM" id="SSF48695">
    <property type="entry name" value="Multiheme cytochromes"/>
    <property type="match status" value="1"/>
</dbReference>
<feature type="domain" description="Cytochrome c-552/4" evidence="1">
    <location>
        <begin position="74"/>
        <end position="127"/>
    </location>
</feature>
<sequence precursor="true">MKSRTAYRLLAAVAILGLLTLVALPFLSLENGGQGRVAGTDGDFLDQHWAFPLAPQGAPPHDFSFNEASLDARSCAQCHASQFEDWKTSRHSQTMNAGIRWQFHVFSQAESNKCMDCHSPLAEQKALVARELGWPNAPAAAPPDHIPSGLHHQGLTCAACHVRGHQRFGPEHRLGLSGDEPGLPHGGFHPRPAFSDSRFCAACHQFPEDGPKLNGKLRQDTYNEWLRSRFAEQGVSCQNCHMPDRRHLWRGITDPDTVRSAMAIDLHGAPGSGDVMELTLRIANVGAGHHFPAYMVPRIDVYLELLDPDSNVRARVIHHVIQWRASVDLTQEEFDTRLPAGESVSLDGRIRMPNEPGWSLGLRLEVAPKEHYERMYQDMMRQADRMDPMTLDLLRIAIFEARQSRYRAVQERLSLDEPVSLTLRYTPMVSLSKD</sequence>
<dbReference type="HOGENOM" id="CLU_051685_0_0_6"/>